<keyword evidence="2" id="KW-0813">Transport</keyword>
<dbReference type="GO" id="GO:0030288">
    <property type="term" value="C:outer membrane-bounded periplasmic space"/>
    <property type="evidence" value="ECO:0007669"/>
    <property type="project" value="TreeGrafter"/>
</dbReference>
<dbReference type="PANTHER" id="PTHR30085:SF6">
    <property type="entry name" value="ABC TRANSPORTER GLUTAMINE-BINDING PROTEIN GLNH"/>
    <property type="match status" value="1"/>
</dbReference>
<dbReference type="AlphaFoldDB" id="A0A0F9W9X4"/>
<dbReference type="EMBL" id="LAZR01000200">
    <property type="protein sequence ID" value="KKN82506.1"/>
    <property type="molecule type" value="Genomic_DNA"/>
</dbReference>
<comment type="caution">
    <text evidence="5">The sequence shown here is derived from an EMBL/GenBank/DDBJ whole genome shotgun (WGS) entry which is preliminary data.</text>
</comment>
<dbReference type="GO" id="GO:0006865">
    <property type="term" value="P:amino acid transport"/>
    <property type="evidence" value="ECO:0007669"/>
    <property type="project" value="TreeGrafter"/>
</dbReference>
<dbReference type="Gene3D" id="3.40.190.10">
    <property type="entry name" value="Periplasmic binding protein-like II"/>
    <property type="match status" value="2"/>
</dbReference>
<name>A0A0F9W9X4_9ZZZZ</name>
<evidence type="ECO:0000256" key="1">
    <source>
        <dbReference type="ARBA" id="ARBA00010333"/>
    </source>
</evidence>
<dbReference type="PANTHER" id="PTHR30085">
    <property type="entry name" value="AMINO ACID ABC TRANSPORTER PERMEASE"/>
    <property type="match status" value="1"/>
</dbReference>
<accession>A0A0F9W9X4</accession>
<dbReference type="InterPro" id="IPR001638">
    <property type="entry name" value="Solute-binding_3/MltF_N"/>
</dbReference>
<gene>
    <name evidence="5" type="ORF">LCGC14_0309280</name>
</gene>
<dbReference type="InterPro" id="IPR051455">
    <property type="entry name" value="Bact_solute-bind_prot3"/>
</dbReference>
<organism evidence="5">
    <name type="scientific">marine sediment metagenome</name>
    <dbReference type="NCBI Taxonomy" id="412755"/>
    <lineage>
        <taxon>unclassified sequences</taxon>
        <taxon>metagenomes</taxon>
        <taxon>ecological metagenomes</taxon>
    </lineage>
</organism>
<protein>
    <recommendedName>
        <fullName evidence="4">Solute-binding protein family 3/N-terminal domain-containing protein</fullName>
    </recommendedName>
</protein>
<evidence type="ECO:0000313" key="5">
    <source>
        <dbReference type="EMBL" id="KKN82506.1"/>
    </source>
</evidence>
<comment type="similarity">
    <text evidence="1">Belongs to the bacterial solute-binding protein 3 family.</text>
</comment>
<dbReference type="CDD" id="cd13693">
    <property type="entry name" value="PBP2_polar_AA"/>
    <property type="match status" value="1"/>
</dbReference>
<evidence type="ECO:0000256" key="2">
    <source>
        <dbReference type="ARBA" id="ARBA00022448"/>
    </source>
</evidence>
<keyword evidence="3" id="KW-0732">Signal</keyword>
<dbReference type="SUPFAM" id="SSF53850">
    <property type="entry name" value="Periplasmic binding protein-like II"/>
    <property type="match status" value="1"/>
</dbReference>
<evidence type="ECO:0000259" key="4">
    <source>
        <dbReference type="SMART" id="SM00062"/>
    </source>
</evidence>
<proteinExistence type="inferred from homology"/>
<feature type="domain" description="Solute-binding protein family 3/N-terminal" evidence="4">
    <location>
        <begin position="35"/>
        <end position="256"/>
    </location>
</feature>
<dbReference type="Pfam" id="PF00497">
    <property type="entry name" value="SBP_bac_3"/>
    <property type="match status" value="1"/>
</dbReference>
<evidence type="ECO:0000256" key="3">
    <source>
        <dbReference type="ARBA" id="ARBA00022729"/>
    </source>
</evidence>
<sequence length="270" mass="29648">MPKTRTFVLALAATALAGASVAGAASLQEIKDRGTIVIGVKADYKPFGYRDPSGEIIGIEPDLAANLAKDLGVKLELVPVISANRIEFLQQGRVDVLIATMSDKPERRKSVQAIEPLYYSDSVNILANDRAKITSWDDLKGKPVCATSGAWYNKEIAQKYGADIVAFDGSDKPLLALQQGKCVGYVYDQSYIQGQLLDSTWKDKYSMPLEGILETPWMMAVATGNESLQKAMQDETVKWLKDGTIVDLEKKYGIKPSAYSERMHEEYAGK</sequence>
<reference evidence="5" key="1">
    <citation type="journal article" date="2015" name="Nature">
        <title>Complex archaea that bridge the gap between prokaryotes and eukaryotes.</title>
        <authorList>
            <person name="Spang A."/>
            <person name="Saw J.H."/>
            <person name="Jorgensen S.L."/>
            <person name="Zaremba-Niedzwiedzka K."/>
            <person name="Martijn J."/>
            <person name="Lind A.E."/>
            <person name="van Eijk R."/>
            <person name="Schleper C."/>
            <person name="Guy L."/>
            <person name="Ettema T.J."/>
        </authorList>
    </citation>
    <scope>NUCLEOTIDE SEQUENCE</scope>
</reference>
<dbReference type="GO" id="GO:0005576">
    <property type="term" value="C:extracellular region"/>
    <property type="evidence" value="ECO:0007669"/>
    <property type="project" value="TreeGrafter"/>
</dbReference>
<dbReference type="SMART" id="SM00062">
    <property type="entry name" value="PBPb"/>
    <property type="match status" value="1"/>
</dbReference>